<evidence type="ECO:0000313" key="4">
    <source>
        <dbReference type="EMBL" id="HGY54368.1"/>
    </source>
</evidence>
<evidence type="ECO:0000256" key="2">
    <source>
        <dbReference type="ARBA" id="ARBA00022679"/>
    </source>
</evidence>
<dbReference type="AlphaFoldDB" id="A0A7V4TYA4"/>
<sequence length="398" mass="44524">MNSYKNILIIQTAFLGDVILLTPLIRAVKRLYPQANIDALVVPQSQGVLENNPHLRDVLTFDKRRNKWRAFWQTLRRLRAAKYDLAISPHSSVTTAWLMVLAGIPVRVGFDRWHAARYLTHRVPHYDDRSWHKVQKNLHLLTALSEPLRQALSPEAEPVEADGPLRQAQGTDTEPCPPRLVGGEADRSLRSRQVGTGRAQETELTDLQTELFPTQQDEAWAENKLAGFSSSEKPLIALAPGSVWNTKRWPKEHYIALSKKLCEQGYALVFIGGPDERPLCAEIIEQSGCQALNVASEASILQSAALIGRCDLMICNDSGALHIANAMQTDVFAFFGPTVPSIGYFPFRPNDVVFEREMDCRPCGSHGGNVCPLKHHECMTLITPEEVFAKVEQKFGKK</sequence>
<dbReference type="SUPFAM" id="SSF53756">
    <property type="entry name" value="UDP-Glycosyltransferase/glycogen phosphorylase"/>
    <property type="match status" value="2"/>
</dbReference>
<keyword evidence="2" id="KW-0808">Transferase</keyword>
<dbReference type="GO" id="GO:0008713">
    <property type="term" value="F:ADP-heptose-lipopolysaccharide heptosyltransferase activity"/>
    <property type="evidence" value="ECO:0007669"/>
    <property type="project" value="TreeGrafter"/>
</dbReference>
<dbReference type="PANTHER" id="PTHR30160:SF7">
    <property type="entry name" value="ADP-HEPTOSE--LPS HEPTOSYLTRANSFERASE 2"/>
    <property type="match status" value="1"/>
</dbReference>
<dbReference type="Pfam" id="PF01075">
    <property type="entry name" value="Glyco_transf_9"/>
    <property type="match status" value="2"/>
</dbReference>
<dbReference type="EMBL" id="DRQG01000016">
    <property type="protein sequence ID" value="HGY54368.1"/>
    <property type="molecule type" value="Genomic_DNA"/>
</dbReference>
<dbReference type="PANTHER" id="PTHR30160">
    <property type="entry name" value="TETRAACYLDISACCHARIDE 4'-KINASE-RELATED"/>
    <property type="match status" value="1"/>
</dbReference>
<evidence type="ECO:0000256" key="3">
    <source>
        <dbReference type="SAM" id="MobiDB-lite"/>
    </source>
</evidence>
<evidence type="ECO:0000256" key="1">
    <source>
        <dbReference type="ARBA" id="ARBA00022676"/>
    </source>
</evidence>
<gene>
    <name evidence="4" type="ORF">ENK44_01575</name>
</gene>
<comment type="caution">
    <text evidence="4">The sequence shown here is derived from an EMBL/GenBank/DDBJ whole genome shotgun (WGS) entry which is preliminary data.</text>
</comment>
<name>A0A7V4TYA4_CALAY</name>
<accession>A0A7V4TYA4</accession>
<keyword evidence="1" id="KW-0328">Glycosyltransferase</keyword>
<dbReference type="Proteomes" id="UP000885779">
    <property type="component" value="Unassembled WGS sequence"/>
</dbReference>
<dbReference type="GO" id="GO:0009244">
    <property type="term" value="P:lipopolysaccharide core region biosynthetic process"/>
    <property type="evidence" value="ECO:0007669"/>
    <property type="project" value="TreeGrafter"/>
</dbReference>
<dbReference type="CDD" id="cd03789">
    <property type="entry name" value="GT9_LPS_heptosyltransferase"/>
    <property type="match status" value="1"/>
</dbReference>
<feature type="region of interest" description="Disordered" evidence="3">
    <location>
        <begin position="152"/>
        <end position="183"/>
    </location>
</feature>
<organism evidence="4">
    <name type="scientific">Caldithrix abyssi</name>
    <dbReference type="NCBI Taxonomy" id="187145"/>
    <lineage>
        <taxon>Bacteria</taxon>
        <taxon>Pseudomonadati</taxon>
        <taxon>Calditrichota</taxon>
        <taxon>Calditrichia</taxon>
        <taxon>Calditrichales</taxon>
        <taxon>Calditrichaceae</taxon>
        <taxon>Caldithrix</taxon>
    </lineage>
</organism>
<dbReference type="Gene3D" id="3.40.50.2000">
    <property type="entry name" value="Glycogen Phosphorylase B"/>
    <property type="match status" value="2"/>
</dbReference>
<reference evidence="4" key="1">
    <citation type="journal article" date="2020" name="mSystems">
        <title>Genome- and Community-Level Interaction Insights into Carbon Utilization and Element Cycling Functions of Hydrothermarchaeota in Hydrothermal Sediment.</title>
        <authorList>
            <person name="Zhou Z."/>
            <person name="Liu Y."/>
            <person name="Xu W."/>
            <person name="Pan J."/>
            <person name="Luo Z.H."/>
            <person name="Li M."/>
        </authorList>
    </citation>
    <scope>NUCLEOTIDE SEQUENCE [LARGE SCALE GENOMIC DNA]</scope>
    <source>
        <strain evidence="4">HyVt-577</strain>
    </source>
</reference>
<dbReference type="InterPro" id="IPR051199">
    <property type="entry name" value="LPS_LOS_Heptosyltrfase"/>
</dbReference>
<protein>
    <submittedName>
        <fullName evidence="4">Glycosyltransferase family 9 protein</fullName>
    </submittedName>
</protein>
<proteinExistence type="predicted"/>
<dbReference type="InterPro" id="IPR002201">
    <property type="entry name" value="Glyco_trans_9"/>
</dbReference>
<dbReference type="GO" id="GO:0005829">
    <property type="term" value="C:cytosol"/>
    <property type="evidence" value="ECO:0007669"/>
    <property type="project" value="TreeGrafter"/>
</dbReference>